<dbReference type="OrthoDB" id="3034312at2"/>
<dbReference type="RefSeq" id="WP_089861708.1">
    <property type="nucleotide sequence ID" value="NZ_FOTI01000020.1"/>
</dbReference>
<sequence>MSKLEKKYNKYFSGLYQINKLNNKKEKIYHYTNINAINSILENKKLWLTKADYMNDKQEYIYAIEKIKKLCYENFRFNGKCMNKIFDYIVKPNQFEYGSFIISFSKDYDSLPLWSYYSNMEGYNIGFISTDLFSLTKKSVEVLFNQNIGRSDAKIGKDFNIIIDDVIYDEDMQNEIIMEIINRMGNVYNDYKNNNISEYYTNKLLINLAKTLQKFTIFFKQETFKSEKESRMIVTFEDQSIIKKVIEHRISNGALIPYIEIDFNVIPINSLTIGPRNSIDIAEKGLSSFLYHQGYKDEIEVKKSKIPLRY</sequence>
<dbReference type="EMBL" id="FOTI01000020">
    <property type="protein sequence ID" value="SFL61315.1"/>
    <property type="molecule type" value="Genomic_DNA"/>
</dbReference>
<dbReference type="Pfam" id="PF11185">
    <property type="entry name" value="DUF2971"/>
    <property type="match status" value="1"/>
</dbReference>
<organism evidence="1 2">
    <name type="scientific">Halanaerobium salsuginis</name>
    <dbReference type="NCBI Taxonomy" id="29563"/>
    <lineage>
        <taxon>Bacteria</taxon>
        <taxon>Bacillati</taxon>
        <taxon>Bacillota</taxon>
        <taxon>Clostridia</taxon>
        <taxon>Halanaerobiales</taxon>
        <taxon>Halanaerobiaceae</taxon>
        <taxon>Halanaerobium</taxon>
    </lineage>
</organism>
<proteinExistence type="predicted"/>
<reference evidence="1 2" key="1">
    <citation type="submission" date="2016-10" db="EMBL/GenBank/DDBJ databases">
        <authorList>
            <person name="de Groot N.N."/>
        </authorList>
    </citation>
    <scope>NUCLEOTIDE SEQUENCE [LARGE SCALE GENOMIC DNA]</scope>
    <source>
        <strain evidence="1 2">ATCC 51327</strain>
    </source>
</reference>
<protein>
    <recommendedName>
        <fullName evidence="3">DUF2971 domain-containing protein</fullName>
    </recommendedName>
</protein>
<evidence type="ECO:0000313" key="2">
    <source>
        <dbReference type="Proteomes" id="UP000199006"/>
    </source>
</evidence>
<dbReference type="AlphaFoldDB" id="A0A1I4J3Z0"/>
<name>A0A1I4J3Z0_9FIRM</name>
<dbReference type="Proteomes" id="UP000199006">
    <property type="component" value="Unassembled WGS sequence"/>
</dbReference>
<dbReference type="InterPro" id="IPR021352">
    <property type="entry name" value="DUF2971"/>
</dbReference>
<dbReference type="STRING" id="29563.SAMN02983006_01604"/>
<accession>A0A1I4J3Z0</accession>
<keyword evidence="2" id="KW-1185">Reference proteome</keyword>
<gene>
    <name evidence="1" type="ORF">SAMN02983006_01604</name>
</gene>
<evidence type="ECO:0008006" key="3">
    <source>
        <dbReference type="Google" id="ProtNLM"/>
    </source>
</evidence>
<evidence type="ECO:0000313" key="1">
    <source>
        <dbReference type="EMBL" id="SFL61315.1"/>
    </source>
</evidence>